<organism evidence="10 11">
    <name type="scientific">Candidatus Argoarchaeum ethanivorans</name>
    <dbReference type="NCBI Taxonomy" id="2608793"/>
    <lineage>
        <taxon>Archaea</taxon>
        <taxon>Methanobacteriati</taxon>
        <taxon>Methanobacteriota</taxon>
        <taxon>Stenosarchaea group</taxon>
        <taxon>Methanomicrobia</taxon>
        <taxon>Methanosarcinales</taxon>
        <taxon>Methanosarcinales incertae sedis</taxon>
        <taxon>GOM Arc I cluster</taxon>
        <taxon>Candidatus Argoarchaeum</taxon>
    </lineage>
</organism>
<evidence type="ECO:0000256" key="1">
    <source>
        <dbReference type="ARBA" id="ARBA00001164"/>
    </source>
</evidence>
<evidence type="ECO:0000256" key="6">
    <source>
        <dbReference type="ARBA" id="ARBA00023141"/>
    </source>
</evidence>
<dbReference type="Pfam" id="PF00697">
    <property type="entry name" value="PRAI"/>
    <property type="match status" value="1"/>
</dbReference>
<dbReference type="GO" id="GO:0004640">
    <property type="term" value="F:phosphoribosylanthranilate isomerase activity"/>
    <property type="evidence" value="ECO:0007669"/>
    <property type="project" value="UniProtKB-UniRule"/>
</dbReference>
<evidence type="ECO:0000313" key="10">
    <source>
        <dbReference type="EMBL" id="CAD6491394.1"/>
    </source>
</evidence>
<evidence type="ECO:0000256" key="2">
    <source>
        <dbReference type="ARBA" id="ARBA00004664"/>
    </source>
</evidence>
<dbReference type="InterPro" id="IPR044643">
    <property type="entry name" value="TrpF_fam"/>
</dbReference>
<dbReference type="PANTHER" id="PTHR42894:SF1">
    <property type="entry name" value="N-(5'-PHOSPHORIBOSYL)ANTHRANILATE ISOMERASE"/>
    <property type="match status" value="1"/>
</dbReference>
<name>A0A811T2Q0_9EURY</name>
<evidence type="ECO:0000256" key="4">
    <source>
        <dbReference type="ARBA" id="ARBA00022605"/>
    </source>
</evidence>
<evidence type="ECO:0000256" key="5">
    <source>
        <dbReference type="ARBA" id="ARBA00022822"/>
    </source>
</evidence>
<gene>
    <name evidence="8 10" type="primary">trpF</name>
    <name evidence="10" type="ORF">FFODKBPE_00139</name>
</gene>
<keyword evidence="6 8" id="KW-0057">Aromatic amino acid biosynthesis</keyword>
<protein>
    <recommendedName>
        <fullName evidence="8">N-(5'-phosphoribosyl)anthranilate isomerase</fullName>
        <shortName evidence="8">PRAI</shortName>
        <ecNumber evidence="8">5.3.1.24</ecNumber>
    </recommendedName>
</protein>
<dbReference type="AlphaFoldDB" id="A0A811T2Q0"/>
<evidence type="ECO:0000256" key="7">
    <source>
        <dbReference type="ARBA" id="ARBA00023235"/>
    </source>
</evidence>
<dbReference type="UniPathway" id="UPA00035">
    <property type="reaction ID" value="UER00042"/>
</dbReference>
<reference evidence="10" key="1">
    <citation type="submission" date="2020-10" db="EMBL/GenBank/DDBJ databases">
        <authorList>
            <person name="Hahn C.J."/>
            <person name="Laso-Perez R."/>
            <person name="Vulcano F."/>
            <person name="Vaziourakis K.-M."/>
            <person name="Stokke R."/>
            <person name="Steen I.H."/>
            <person name="Teske A."/>
            <person name="Boetius A."/>
            <person name="Liebeke M."/>
            <person name="Amann R."/>
            <person name="Knittel K."/>
        </authorList>
    </citation>
    <scope>NUCLEOTIDE SEQUENCE</scope>
    <source>
        <strain evidence="10">Gfbio:e3339647-f889-4370-9287-4fb5cb688e4c:AG394J04_GoMArc1</strain>
    </source>
</reference>
<evidence type="ECO:0000313" key="11">
    <source>
        <dbReference type="Proteomes" id="UP000603056"/>
    </source>
</evidence>
<dbReference type="InterPro" id="IPR013785">
    <property type="entry name" value="Aldolase_TIM"/>
</dbReference>
<dbReference type="Gene3D" id="3.20.20.70">
    <property type="entry name" value="Aldolase class I"/>
    <property type="match status" value="1"/>
</dbReference>
<keyword evidence="7 8" id="KW-0413">Isomerase</keyword>
<comment type="catalytic activity">
    <reaction evidence="1 8">
        <text>N-(5-phospho-beta-D-ribosyl)anthranilate = 1-(2-carboxyphenylamino)-1-deoxy-D-ribulose 5-phosphate</text>
        <dbReference type="Rhea" id="RHEA:21540"/>
        <dbReference type="ChEBI" id="CHEBI:18277"/>
        <dbReference type="ChEBI" id="CHEBI:58613"/>
        <dbReference type="EC" id="5.3.1.24"/>
    </reaction>
</comment>
<evidence type="ECO:0000256" key="8">
    <source>
        <dbReference type="HAMAP-Rule" id="MF_00135"/>
    </source>
</evidence>
<accession>A0A811T2Q0</accession>
<keyword evidence="5 8" id="KW-0822">Tryptophan biosynthesis</keyword>
<dbReference type="InterPro" id="IPR001240">
    <property type="entry name" value="PRAI_dom"/>
</dbReference>
<evidence type="ECO:0000259" key="9">
    <source>
        <dbReference type="Pfam" id="PF00697"/>
    </source>
</evidence>
<evidence type="ECO:0000256" key="3">
    <source>
        <dbReference type="ARBA" id="ARBA00007571"/>
    </source>
</evidence>
<proteinExistence type="inferred from homology"/>
<comment type="pathway">
    <text evidence="2 8">Amino-acid biosynthesis; L-tryptophan biosynthesis; L-tryptophan from chorismate: step 3/5.</text>
</comment>
<dbReference type="GO" id="GO:0000162">
    <property type="term" value="P:L-tryptophan biosynthetic process"/>
    <property type="evidence" value="ECO:0007669"/>
    <property type="project" value="UniProtKB-UniRule"/>
</dbReference>
<dbReference type="Proteomes" id="UP000603056">
    <property type="component" value="Unassembled WGS sequence"/>
</dbReference>
<dbReference type="CDD" id="cd00405">
    <property type="entry name" value="PRAI"/>
    <property type="match status" value="1"/>
</dbReference>
<comment type="caution">
    <text evidence="10">The sequence shown here is derived from an EMBL/GenBank/DDBJ whole genome shotgun (WGS) entry which is preliminary data.</text>
</comment>
<feature type="domain" description="N-(5'phosphoribosyl) anthranilate isomerase (PRAI)" evidence="9">
    <location>
        <begin position="5"/>
        <end position="215"/>
    </location>
</feature>
<sequence>MTVRVKICGNKNISALKLAIDAGCDAVGFITEVPVNTPRNITLRAASELIKKVPPFIDSVLVIMPETAERVFEMAYAAHPKVIQLHNFTSYKLLEEIQDLRAQGINIIQTVAIPEQAIDQINNFHQHIENLSKYVDAVLLDTQISKRSGGTGKTHDWQISRVITKRSPLPVILAGGLNHQNVEDAVRIVKPFAVDTASGVETEGAKDEYKVRMFIYRAKCRLEESVKNV</sequence>
<dbReference type="HAMAP" id="MF_00135">
    <property type="entry name" value="PRAI"/>
    <property type="match status" value="1"/>
</dbReference>
<dbReference type="PANTHER" id="PTHR42894">
    <property type="entry name" value="N-(5'-PHOSPHORIBOSYL)ANTHRANILATE ISOMERASE"/>
    <property type="match status" value="1"/>
</dbReference>
<comment type="similarity">
    <text evidence="3 8">Belongs to the TrpF family.</text>
</comment>
<dbReference type="EMBL" id="CAJHIP010000003">
    <property type="protein sequence ID" value="CAD6491394.1"/>
    <property type="molecule type" value="Genomic_DNA"/>
</dbReference>
<dbReference type="InterPro" id="IPR011060">
    <property type="entry name" value="RibuloseP-bd_barrel"/>
</dbReference>
<keyword evidence="4 8" id="KW-0028">Amino-acid biosynthesis</keyword>
<dbReference type="SUPFAM" id="SSF51366">
    <property type="entry name" value="Ribulose-phoshate binding barrel"/>
    <property type="match status" value="1"/>
</dbReference>
<dbReference type="EC" id="5.3.1.24" evidence="8"/>